<dbReference type="FunFam" id="3.40.50.300:FF:000216">
    <property type="entry name" value="Type VII secretion ATPase EccA"/>
    <property type="match status" value="2"/>
</dbReference>
<dbReference type="InterPro" id="IPR003593">
    <property type="entry name" value="AAA+_ATPase"/>
</dbReference>
<dbReference type="Pfam" id="PF00004">
    <property type="entry name" value="AAA"/>
    <property type="match status" value="2"/>
</dbReference>
<dbReference type="InterPro" id="IPR050773">
    <property type="entry name" value="CbxX/CfxQ_RuBisCO_ESX"/>
</dbReference>
<dbReference type="InterPro" id="IPR011050">
    <property type="entry name" value="Pectin_lyase_fold/virulence"/>
</dbReference>
<organism evidence="6 7">
    <name type="scientific">Actinomadura chibensis</name>
    <dbReference type="NCBI Taxonomy" id="392828"/>
    <lineage>
        <taxon>Bacteria</taxon>
        <taxon>Bacillati</taxon>
        <taxon>Actinomycetota</taxon>
        <taxon>Actinomycetes</taxon>
        <taxon>Streptosporangiales</taxon>
        <taxon>Thermomonosporaceae</taxon>
        <taxon>Actinomadura</taxon>
    </lineage>
</organism>
<protein>
    <submittedName>
        <fullName evidence="6">AAA family ATPase</fullName>
    </submittedName>
</protein>
<evidence type="ECO:0000313" key="7">
    <source>
        <dbReference type="Proteomes" id="UP000323380"/>
    </source>
</evidence>
<dbReference type="Gene3D" id="2.160.20.10">
    <property type="entry name" value="Single-stranded right-handed beta-helix, Pectin lyase-like"/>
    <property type="match status" value="2"/>
</dbReference>
<dbReference type="Pfam" id="PF17866">
    <property type="entry name" value="AAA_lid_6"/>
    <property type="match status" value="2"/>
</dbReference>
<dbReference type="CDD" id="cd00009">
    <property type="entry name" value="AAA"/>
    <property type="match status" value="2"/>
</dbReference>
<proteinExistence type="inferred from homology"/>
<evidence type="ECO:0000256" key="4">
    <source>
        <dbReference type="SAM" id="MobiDB-lite"/>
    </source>
</evidence>
<evidence type="ECO:0000256" key="2">
    <source>
        <dbReference type="ARBA" id="ARBA00022741"/>
    </source>
</evidence>
<evidence type="ECO:0000256" key="1">
    <source>
        <dbReference type="ARBA" id="ARBA00010378"/>
    </source>
</evidence>
<evidence type="ECO:0000259" key="5">
    <source>
        <dbReference type="SMART" id="SM00382"/>
    </source>
</evidence>
<feature type="compositionally biased region" description="Gly residues" evidence="4">
    <location>
        <begin position="420"/>
        <end position="434"/>
    </location>
</feature>
<dbReference type="InterPro" id="IPR027417">
    <property type="entry name" value="P-loop_NTPase"/>
</dbReference>
<dbReference type="AlphaFoldDB" id="A0A5D0P003"/>
<keyword evidence="7" id="KW-1185">Reference proteome</keyword>
<evidence type="ECO:0000313" key="6">
    <source>
        <dbReference type="EMBL" id="TYB49734.1"/>
    </source>
</evidence>
<dbReference type="Gene3D" id="3.40.50.300">
    <property type="entry name" value="P-loop containing nucleotide triphosphate hydrolases"/>
    <property type="match status" value="2"/>
</dbReference>
<dbReference type="InterPro" id="IPR006626">
    <property type="entry name" value="PbH1"/>
</dbReference>
<name>A0A5D0P003_9ACTN</name>
<sequence>MLRLVVSQTSPGAYRTVLDALQAPIPPFSPPGRHILIEPGQYPNTGFRSSGDFVLTAVGGPGSVTLDGATDATIELTGNVTLQGLVIRNWSAEGAALDVSEGSVLAEQCQFVSRSEAVAVRAWNGGRLALKNCRVQDGAVVYSAASGVMESTDVAGPDGNAVAIRMGSAVTIRSCRIEGAGGSGIWVTEGSRPLIEQCTVTGAGAASVLVDDRADAAVRNSALHGSGQCSLVVRDNANALAEDCLIADATLEAVWVTAGGTLTARRVRSESPRRTGIAVEEATATFEDCEVVEAALNGVYVGARGRATFLRGRVERSTVGVLVGTGGDGTFDRTIVADSTTFGVNADPGSDLLLRDCSILNSGGSGVLAARSARVHTERLTSEGNAVPDSFDFEPEEPPTAQVREPEATGGAGPVPPKGAGRGPGAGPAGGGGEGTADALLAELDAMVGLAGVKREIRKLTNLQKVAEQRRLAGLPPGPAIGRHMVFAGPPGTGKTTVARLYGRILAALGVVANGQVVEVSRADLVSENVGGTALKTTAAFDRARGGVLFLDEAYALSRKTSGTDFGQEAIDTLVKLMEDHRDEVVVIAAGYSAEMREFLAANPGLKSRISRTVEFENYSPAELLQITAAQAEKDGYRLSDDARDAILDHFKSVRRDATFGNGRAARRVFEAAVERQAQRLADLAELPSGAELSLLLAEDLDVETGLAARFGEARDSDQVAHVLGRLIGMTGLAEVKQEISDLLDLLASSRRRREAGLEAEPFTGHLVFAGPPGTGKTTVARLYGELLAALGVLAQGQVVEAARVDLVGQYVGHTAQKTAEVFERARGGVLFIDEAYTLSRPVDSGHDFGLEAIDTLVKLMEDHRDEVIVIAAGYSSEMDGFLAANPGLASRFARTLTFRPYDVDGLVSIFLGKAEAADYLVPEPTREALVAHLEAHRDRYREGNGREVDKLFRSAVTAHARRTEQLAGGGTELTTEQLSTLLPADIAP</sequence>
<dbReference type="SUPFAM" id="SSF51126">
    <property type="entry name" value="Pectin lyase-like"/>
    <property type="match status" value="2"/>
</dbReference>
<dbReference type="GO" id="GO:0016887">
    <property type="term" value="F:ATP hydrolysis activity"/>
    <property type="evidence" value="ECO:0007669"/>
    <property type="project" value="InterPro"/>
</dbReference>
<gene>
    <name evidence="6" type="ORF">FXF69_11930</name>
</gene>
<feature type="region of interest" description="Disordered" evidence="4">
    <location>
        <begin position="379"/>
        <end position="434"/>
    </location>
</feature>
<dbReference type="Gene3D" id="1.10.8.60">
    <property type="match status" value="2"/>
</dbReference>
<dbReference type="InterPro" id="IPR003959">
    <property type="entry name" value="ATPase_AAA_core"/>
</dbReference>
<dbReference type="SUPFAM" id="SSF52540">
    <property type="entry name" value="P-loop containing nucleoside triphosphate hydrolases"/>
    <property type="match status" value="2"/>
</dbReference>
<dbReference type="EMBL" id="VSFG01000001">
    <property type="protein sequence ID" value="TYB49734.1"/>
    <property type="molecule type" value="Genomic_DNA"/>
</dbReference>
<dbReference type="PRINTS" id="PR00819">
    <property type="entry name" value="CBXCFQXSUPER"/>
</dbReference>
<dbReference type="InterPro" id="IPR000641">
    <property type="entry name" value="CbxX/CfxQ"/>
</dbReference>
<dbReference type="PANTHER" id="PTHR43392:SF2">
    <property type="entry name" value="AAA-TYPE ATPASE FAMILY PROTEIN _ ANKYRIN REPEAT FAMILY PROTEIN"/>
    <property type="match status" value="1"/>
</dbReference>
<evidence type="ECO:0000256" key="3">
    <source>
        <dbReference type="ARBA" id="ARBA00022840"/>
    </source>
</evidence>
<comment type="similarity">
    <text evidence="1">Belongs to the CbxX/CfxQ family.</text>
</comment>
<dbReference type="Proteomes" id="UP000323380">
    <property type="component" value="Unassembled WGS sequence"/>
</dbReference>
<keyword evidence="2" id="KW-0547">Nucleotide-binding</keyword>
<dbReference type="InterPro" id="IPR041627">
    <property type="entry name" value="AAA_lid_6"/>
</dbReference>
<dbReference type="STRING" id="1220554.GCA_001552135_06523"/>
<keyword evidence="3" id="KW-0067">ATP-binding</keyword>
<dbReference type="PANTHER" id="PTHR43392">
    <property type="entry name" value="AAA-TYPE ATPASE FAMILY PROTEIN / ANKYRIN REPEAT FAMILY PROTEIN"/>
    <property type="match status" value="1"/>
</dbReference>
<dbReference type="GO" id="GO:0005524">
    <property type="term" value="F:ATP binding"/>
    <property type="evidence" value="ECO:0007669"/>
    <property type="project" value="UniProtKB-KW"/>
</dbReference>
<reference evidence="6 7" key="1">
    <citation type="submission" date="2019-08" db="EMBL/GenBank/DDBJ databases">
        <title>Actinomadura sp. nov. CYP1-5 isolated from mountain soil.</title>
        <authorList>
            <person name="Songsumanus A."/>
            <person name="Kuncharoen N."/>
            <person name="Kudo T."/>
            <person name="Yuki M."/>
            <person name="Igarashi Y."/>
            <person name="Tanasupawat S."/>
        </authorList>
    </citation>
    <scope>NUCLEOTIDE SEQUENCE [LARGE SCALE GENOMIC DNA]</scope>
    <source>
        <strain evidence="6 7">JCM 14158</strain>
    </source>
</reference>
<dbReference type="Pfam" id="PF13229">
    <property type="entry name" value="Beta_helix"/>
    <property type="match status" value="1"/>
</dbReference>
<dbReference type="InterPro" id="IPR039448">
    <property type="entry name" value="Beta_helix"/>
</dbReference>
<feature type="domain" description="AAA+ ATPase" evidence="5">
    <location>
        <begin position="763"/>
        <end position="903"/>
    </location>
</feature>
<dbReference type="InterPro" id="IPR012334">
    <property type="entry name" value="Pectin_lyas_fold"/>
</dbReference>
<dbReference type="SMART" id="SM00382">
    <property type="entry name" value="AAA"/>
    <property type="match status" value="2"/>
</dbReference>
<feature type="domain" description="AAA+ ATPase" evidence="5">
    <location>
        <begin position="481"/>
        <end position="620"/>
    </location>
</feature>
<accession>A0A5D0P003</accession>
<dbReference type="SMART" id="SM00710">
    <property type="entry name" value="PbH1"/>
    <property type="match status" value="7"/>
</dbReference>
<comment type="caution">
    <text evidence="6">The sequence shown here is derived from an EMBL/GenBank/DDBJ whole genome shotgun (WGS) entry which is preliminary data.</text>
</comment>